<dbReference type="InterPro" id="IPR004150">
    <property type="entry name" value="NAD_DNA_ligase_OB"/>
</dbReference>
<dbReference type="NCBIfam" id="NF005932">
    <property type="entry name" value="PRK07956.1"/>
    <property type="match status" value="1"/>
</dbReference>
<dbReference type="InterPro" id="IPR013840">
    <property type="entry name" value="DNAligase_N"/>
</dbReference>
<dbReference type="CDD" id="cd00114">
    <property type="entry name" value="LIGANc"/>
    <property type="match status" value="1"/>
</dbReference>
<organism evidence="14">
    <name type="scientific">hydrothermal vent metagenome</name>
    <dbReference type="NCBI Taxonomy" id="652676"/>
    <lineage>
        <taxon>unclassified sequences</taxon>
        <taxon>metagenomes</taxon>
        <taxon>ecological metagenomes</taxon>
    </lineage>
</organism>
<comment type="cofactor">
    <cofactor evidence="1">
        <name>Mg(2+)</name>
        <dbReference type="ChEBI" id="CHEBI:18420"/>
    </cofactor>
</comment>
<proteinExistence type="inferred from homology"/>
<comment type="catalytic activity">
    <reaction evidence="12">
        <text>NAD(+) + (deoxyribonucleotide)n-3'-hydroxyl + 5'-phospho-(deoxyribonucleotide)m = (deoxyribonucleotide)n+m + AMP + beta-nicotinamide D-nucleotide.</text>
        <dbReference type="EC" id="6.5.1.2"/>
    </reaction>
</comment>
<dbReference type="GO" id="GO:0006260">
    <property type="term" value="P:DNA replication"/>
    <property type="evidence" value="ECO:0007669"/>
    <property type="project" value="UniProtKB-KW"/>
</dbReference>
<dbReference type="InterPro" id="IPR001679">
    <property type="entry name" value="DNA_ligase"/>
</dbReference>
<dbReference type="GO" id="GO:0006281">
    <property type="term" value="P:DNA repair"/>
    <property type="evidence" value="ECO:0007669"/>
    <property type="project" value="UniProtKB-KW"/>
</dbReference>
<name>A0A3B0QWL1_9ZZZZ</name>
<evidence type="ECO:0000256" key="10">
    <source>
        <dbReference type="ARBA" id="ARBA00023027"/>
    </source>
</evidence>
<dbReference type="GO" id="GO:0046872">
    <property type="term" value="F:metal ion binding"/>
    <property type="evidence" value="ECO:0007669"/>
    <property type="project" value="UniProtKB-KW"/>
</dbReference>
<dbReference type="Gene3D" id="2.40.50.140">
    <property type="entry name" value="Nucleic acid-binding proteins"/>
    <property type="match status" value="1"/>
</dbReference>
<dbReference type="Gene3D" id="3.30.470.30">
    <property type="entry name" value="DNA ligase/mRNA capping enzyme"/>
    <property type="match status" value="2"/>
</dbReference>
<keyword evidence="5" id="KW-0235">DNA replication</keyword>
<dbReference type="Pfam" id="PF12826">
    <property type="entry name" value="HHH_2"/>
    <property type="match status" value="1"/>
</dbReference>
<dbReference type="AlphaFoldDB" id="A0A3B0QWL1"/>
<dbReference type="EMBL" id="UOEA01000067">
    <property type="protein sequence ID" value="VAV84509.1"/>
    <property type="molecule type" value="Genomic_DNA"/>
</dbReference>
<dbReference type="SUPFAM" id="SSF47781">
    <property type="entry name" value="RuvA domain 2-like"/>
    <property type="match status" value="1"/>
</dbReference>
<dbReference type="Gene3D" id="6.20.10.30">
    <property type="match status" value="1"/>
</dbReference>
<evidence type="ECO:0000256" key="2">
    <source>
        <dbReference type="ARBA" id="ARBA00004067"/>
    </source>
</evidence>
<reference evidence="14" key="1">
    <citation type="submission" date="2018-06" db="EMBL/GenBank/DDBJ databases">
        <authorList>
            <person name="Zhirakovskaya E."/>
        </authorList>
    </citation>
    <scope>NUCLEOTIDE SEQUENCE</scope>
</reference>
<dbReference type="PIRSF" id="PIRSF001604">
    <property type="entry name" value="LigA"/>
    <property type="match status" value="1"/>
</dbReference>
<dbReference type="InterPro" id="IPR004149">
    <property type="entry name" value="Znf_DNAligase_C4"/>
</dbReference>
<dbReference type="Gene3D" id="3.40.50.10190">
    <property type="entry name" value="BRCT domain"/>
    <property type="match status" value="1"/>
</dbReference>
<dbReference type="GO" id="GO:0003911">
    <property type="term" value="F:DNA ligase (NAD+) activity"/>
    <property type="evidence" value="ECO:0007669"/>
    <property type="project" value="UniProtKB-EC"/>
</dbReference>
<dbReference type="SMART" id="SM00532">
    <property type="entry name" value="LIGANc"/>
    <property type="match status" value="1"/>
</dbReference>
<evidence type="ECO:0000256" key="4">
    <source>
        <dbReference type="ARBA" id="ARBA00022598"/>
    </source>
</evidence>
<comment type="function">
    <text evidence="2">DNA ligase that catalyzes the formation of phosphodiester linkages between 5'-phosphoryl and 3'-hydroxyl groups in double-stranded DNA using NAD as a coenzyme and as the energy source for the reaction. It is essential for DNA replication and repair of damaged DNA.</text>
</comment>
<dbReference type="SUPFAM" id="SSF52113">
    <property type="entry name" value="BRCT domain"/>
    <property type="match status" value="1"/>
</dbReference>
<evidence type="ECO:0000256" key="11">
    <source>
        <dbReference type="ARBA" id="ARBA00023204"/>
    </source>
</evidence>
<evidence type="ECO:0000256" key="7">
    <source>
        <dbReference type="ARBA" id="ARBA00022763"/>
    </source>
</evidence>
<keyword evidence="4 14" id="KW-0436">Ligase</keyword>
<evidence type="ECO:0000313" key="14">
    <source>
        <dbReference type="EMBL" id="VAV84509.1"/>
    </source>
</evidence>
<dbReference type="HAMAP" id="MF_01588">
    <property type="entry name" value="DNA_ligase_A"/>
    <property type="match status" value="1"/>
</dbReference>
<evidence type="ECO:0000259" key="13">
    <source>
        <dbReference type="PROSITE" id="PS50172"/>
    </source>
</evidence>
<dbReference type="PANTHER" id="PTHR23389:SF9">
    <property type="entry name" value="DNA LIGASE"/>
    <property type="match status" value="1"/>
</dbReference>
<keyword evidence="6" id="KW-0479">Metal-binding</keyword>
<feature type="domain" description="BRCT" evidence="13">
    <location>
        <begin position="695"/>
        <end position="769"/>
    </location>
</feature>
<dbReference type="Pfam" id="PF03120">
    <property type="entry name" value="OB_DNA_ligase"/>
    <property type="match status" value="1"/>
</dbReference>
<dbReference type="SUPFAM" id="SSF56091">
    <property type="entry name" value="DNA ligase/mRNA capping enzyme, catalytic domain"/>
    <property type="match status" value="2"/>
</dbReference>
<accession>A0A3B0QWL1</accession>
<dbReference type="InterPro" id="IPR010994">
    <property type="entry name" value="RuvA_2-like"/>
</dbReference>
<dbReference type="PROSITE" id="PS01055">
    <property type="entry name" value="DNA_LIGASE_N1"/>
    <property type="match status" value="1"/>
</dbReference>
<keyword evidence="9" id="KW-0460">Magnesium</keyword>
<dbReference type="NCBIfam" id="TIGR00575">
    <property type="entry name" value="dnlj"/>
    <property type="match status" value="1"/>
</dbReference>
<dbReference type="InterPro" id="IPR018239">
    <property type="entry name" value="DNA_ligase_AS"/>
</dbReference>
<evidence type="ECO:0000256" key="12">
    <source>
        <dbReference type="ARBA" id="ARBA00034005"/>
    </source>
</evidence>
<dbReference type="Gene3D" id="1.10.150.20">
    <property type="entry name" value="5' to 3' exonuclease, C-terminal subdomain"/>
    <property type="match status" value="2"/>
</dbReference>
<dbReference type="InterPro" id="IPR041663">
    <property type="entry name" value="DisA/LigA_HHH"/>
</dbReference>
<dbReference type="SMART" id="SM00292">
    <property type="entry name" value="BRCT"/>
    <property type="match status" value="1"/>
</dbReference>
<dbReference type="PANTHER" id="PTHR23389">
    <property type="entry name" value="CHROMOSOME TRANSMISSION FIDELITY FACTOR 18"/>
    <property type="match status" value="1"/>
</dbReference>
<dbReference type="SUPFAM" id="SSF50249">
    <property type="entry name" value="Nucleic acid-binding proteins"/>
    <property type="match status" value="1"/>
</dbReference>
<evidence type="ECO:0000256" key="9">
    <source>
        <dbReference type="ARBA" id="ARBA00022842"/>
    </source>
</evidence>
<dbReference type="InterPro" id="IPR036420">
    <property type="entry name" value="BRCT_dom_sf"/>
</dbReference>
<dbReference type="Gene3D" id="1.10.287.610">
    <property type="entry name" value="Helix hairpin bin"/>
    <property type="match status" value="1"/>
</dbReference>
<dbReference type="PROSITE" id="PS50172">
    <property type="entry name" value="BRCT"/>
    <property type="match status" value="1"/>
</dbReference>
<protein>
    <recommendedName>
        <fullName evidence="3">DNA ligase (NAD(+))</fullName>
        <ecNumber evidence="3">6.5.1.2</ecNumber>
    </recommendedName>
</protein>
<dbReference type="FunFam" id="1.10.287.610:FF:000002">
    <property type="entry name" value="DNA ligase"/>
    <property type="match status" value="1"/>
</dbReference>
<dbReference type="InterPro" id="IPR013839">
    <property type="entry name" value="DNAligase_adenylation"/>
</dbReference>
<keyword evidence="10" id="KW-0520">NAD</keyword>
<dbReference type="InterPro" id="IPR001357">
    <property type="entry name" value="BRCT_dom"/>
</dbReference>
<dbReference type="Pfam" id="PF03119">
    <property type="entry name" value="DNA_ligase_ZBD"/>
    <property type="match status" value="1"/>
</dbReference>
<evidence type="ECO:0000256" key="8">
    <source>
        <dbReference type="ARBA" id="ARBA00022833"/>
    </source>
</evidence>
<keyword evidence="7" id="KW-0227">DNA damage</keyword>
<keyword evidence="11" id="KW-0234">DNA repair</keyword>
<dbReference type="FunFam" id="1.10.150.20:FF:000006">
    <property type="entry name" value="DNA ligase"/>
    <property type="match status" value="1"/>
</dbReference>
<sequence length="769" mass="85354">MTDSIKTPELMTPELMTKDEARAEAERLAVEIEEHNRHYYIEDSPVIEDADYDALMQRLIKIEEAFPELITPDSPTQRVGAPPSREFKTITHSTPMLSLANAFREQDLIDFDKRVKKNLRAERCKIITDKLDELYGNEDKKARRTKLLSSIKKAEVTSFDEWLNILGADEKEKAFFRETKQRLSKELSFDIDNAIEHVLESNSEIEYVVEPKMDGSAIELVYEDGILVTAATRGDGSTGEDVTANIKTIKTIPMNLDSSKTPAPKRLTVRGEVFIPIGDFEKINQERIDSNEEPFANPRNAAAGSLRQLDPKVTAARPLDIFCYGVGEQTGSKSEKHSDSLDHISKLKLKTNPFTMVISGIDNAFTLCTRLENNIRPTLDYEIDGAVVKVNSFALQKELGQVARSPRWAIAYKFKEEQKKTVLEKIEVQVGRTGALTPVAHLRAVKIGGVTVTRATLHNEDQINDLVLRVGDDVIVERAGAVIPKVVMVVHDTRPHGKELFHMPRLCPECGSHVVKTGSKHFCTGGLSCPAQLKRTIRHFTTKRAMDIEGLADKSVDQLIEAGLIKDVADIYYLKKEDILALDRWGELSTDNLLASIDASKTPTLDRLIYALGIGSVGDQTAVALAREFQSLPALMEADEQRLQKLADIGPETSKNIVNFFNEARNKDVLERLQAAGVVFPEIKASSEPKGRRAGKVFLFTGTLPTLRREEAKAMAEAAGAVVAKSVTGKVDYLVAGDKAGSKYEKAVKLGITILNEDEFREMLDAPDG</sequence>
<dbReference type="EC" id="6.5.1.2" evidence="3"/>
<evidence type="ECO:0000256" key="6">
    <source>
        <dbReference type="ARBA" id="ARBA00022723"/>
    </source>
</evidence>
<evidence type="ECO:0000256" key="5">
    <source>
        <dbReference type="ARBA" id="ARBA00022705"/>
    </source>
</evidence>
<dbReference type="InterPro" id="IPR012340">
    <property type="entry name" value="NA-bd_OB-fold"/>
</dbReference>
<evidence type="ECO:0000256" key="3">
    <source>
        <dbReference type="ARBA" id="ARBA00012722"/>
    </source>
</evidence>
<gene>
    <name evidence="14" type="ORF">MNBD_DELTA01-1137</name>
</gene>
<dbReference type="CDD" id="cd17748">
    <property type="entry name" value="BRCT_DNA_ligase_like"/>
    <property type="match status" value="1"/>
</dbReference>
<dbReference type="FunFam" id="1.10.150.20:FF:000007">
    <property type="entry name" value="DNA ligase"/>
    <property type="match status" value="1"/>
</dbReference>
<evidence type="ECO:0000256" key="1">
    <source>
        <dbReference type="ARBA" id="ARBA00001946"/>
    </source>
</evidence>
<keyword evidence="8" id="KW-0862">Zinc</keyword>
<dbReference type="Pfam" id="PF01653">
    <property type="entry name" value="DNA_ligase_aden"/>
    <property type="match status" value="2"/>
</dbReference>
<dbReference type="Pfam" id="PF00533">
    <property type="entry name" value="BRCT"/>
    <property type="match status" value="1"/>
</dbReference>